<reference evidence="4 5" key="1">
    <citation type="submission" date="2018-04" db="EMBL/GenBank/DDBJ databases">
        <title>Sphingobacterium cortibacter sp. nov.</title>
        <authorList>
            <person name="Li Y."/>
        </authorList>
    </citation>
    <scope>NUCLEOTIDE SEQUENCE [LARGE SCALE GENOMIC DNA]</scope>
    <source>
        <strain evidence="4 5">2c-3</strain>
    </source>
</reference>
<organism evidence="4 5">
    <name type="scientific">Sphingobacterium corticibacter</name>
    <dbReference type="NCBI Taxonomy" id="2171749"/>
    <lineage>
        <taxon>Bacteria</taxon>
        <taxon>Pseudomonadati</taxon>
        <taxon>Bacteroidota</taxon>
        <taxon>Sphingobacteriia</taxon>
        <taxon>Sphingobacteriales</taxon>
        <taxon>Sphingobacteriaceae</taxon>
        <taxon>Sphingobacterium</taxon>
    </lineage>
</organism>
<dbReference type="InterPro" id="IPR009100">
    <property type="entry name" value="AcylCoA_DH/oxidase_NM_dom_sf"/>
</dbReference>
<dbReference type="GO" id="GO:0008470">
    <property type="term" value="F:3-methylbutanoyl-CoA dehydrogenase activity"/>
    <property type="evidence" value="ECO:0007669"/>
    <property type="project" value="TreeGrafter"/>
</dbReference>
<dbReference type="AlphaFoldDB" id="A0A2T8HN86"/>
<dbReference type="PANTHER" id="PTHR43884:SF12">
    <property type="entry name" value="ISOVALERYL-COA DEHYDROGENASE, MITOCHONDRIAL-RELATED"/>
    <property type="match status" value="1"/>
</dbReference>
<name>A0A2T8HN86_9SPHI</name>
<dbReference type="SUPFAM" id="SSF47203">
    <property type="entry name" value="Acyl-CoA dehydrogenase C-terminal domain-like"/>
    <property type="match status" value="1"/>
</dbReference>
<dbReference type="Pfam" id="PF02771">
    <property type="entry name" value="Acyl-CoA_dh_N"/>
    <property type="match status" value="1"/>
</dbReference>
<dbReference type="RefSeq" id="WP_116774747.1">
    <property type="nucleotide sequence ID" value="NZ_QDKG01000001.1"/>
</dbReference>
<dbReference type="Proteomes" id="UP000245627">
    <property type="component" value="Unassembled WGS sequence"/>
</dbReference>
<evidence type="ECO:0000256" key="1">
    <source>
        <dbReference type="ARBA" id="ARBA00023002"/>
    </source>
</evidence>
<dbReference type="InterPro" id="IPR036250">
    <property type="entry name" value="AcylCo_DH-like_C"/>
</dbReference>
<dbReference type="InterPro" id="IPR037069">
    <property type="entry name" value="AcylCoA_DH/ox_N_sf"/>
</dbReference>
<evidence type="ECO:0000313" key="5">
    <source>
        <dbReference type="Proteomes" id="UP000245627"/>
    </source>
</evidence>
<dbReference type="Gene3D" id="2.40.110.10">
    <property type="entry name" value="Butyryl-CoA Dehydrogenase, subunit A, domain 2"/>
    <property type="match status" value="1"/>
</dbReference>
<evidence type="ECO:0000259" key="2">
    <source>
        <dbReference type="Pfam" id="PF02771"/>
    </source>
</evidence>
<comment type="caution">
    <text evidence="4">The sequence shown here is derived from an EMBL/GenBank/DDBJ whole genome shotgun (WGS) entry which is preliminary data.</text>
</comment>
<proteinExistence type="predicted"/>
<dbReference type="PANTHER" id="PTHR43884">
    <property type="entry name" value="ACYL-COA DEHYDROGENASE"/>
    <property type="match status" value="1"/>
</dbReference>
<evidence type="ECO:0000313" key="4">
    <source>
        <dbReference type="EMBL" id="PVH26891.1"/>
    </source>
</evidence>
<dbReference type="InterPro" id="IPR046373">
    <property type="entry name" value="Acyl-CoA_Oxase/DH_mid-dom_sf"/>
</dbReference>
<dbReference type="OrthoDB" id="1170793at2"/>
<dbReference type="Gene3D" id="1.10.540.10">
    <property type="entry name" value="Acyl-CoA dehydrogenase/oxidase, N-terminal domain"/>
    <property type="match status" value="1"/>
</dbReference>
<accession>A0A2T8HN86</accession>
<dbReference type="InterPro" id="IPR013786">
    <property type="entry name" value="AcylCoA_DH/ox_N"/>
</dbReference>
<dbReference type="Pfam" id="PF08028">
    <property type="entry name" value="Acyl-CoA_dh_2"/>
    <property type="match status" value="1"/>
</dbReference>
<dbReference type="InterPro" id="IPR013107">
    <property type="entry name" value="Acyl-CoA_DH_C"/>
</dbReference>
<evidence type="ECO:0000259" key="3">
    <source>
        <dbReference type="Pfam" id="PF08028"/>
    </source>
</evidence>
<keyword evidence="5" id="KW-1185">Reference proteome</keyword>
<dbReference type="GO" id="GO:0050660">
    <property type="term" value="F:flavin adenine dinucleotide binding"/>
    <property type="evidence" value="ECO:0007669"/>
    <property type="project" value="InterPro"/>
</dbReference>
<protein>
    <submittedName>
        <fullName evidence="4">Monooxygenase</fullName>
    </submittedName>
</protein>
<feature type="domain" description="Acyl-CoA dehydrogenase C-terminal" evidence="3">
    <location>
        <begin position="242"/>
        <end position="372"/>
    </location>
</feature>
<dbReference type="PIRSF" id="PIRSF016578">
    <property type="entry name" value="HsaA"/>
    <property type="match status" value="1"/>
</dbReference>
<dbReference type="Gene3D" id="1.20.140.10">
    <property type="entry name" value="Butyryl-CoA Dehydrogenase, subunit A, domain 3"/>
    <property type="match status" value="1"/>
</dbReference>
<dbReference type="SUPFAM" id="SSF56645">
    <property type="entry name" value="Acyl-CoA dehydrogenase NM domain-like"/>
    <property type="match status" value="1"/>
</dbReference>
<dbReference type="EMBL" id="QDKG01000001">
    <property type="protein sequence ID" value="PVH26891.1"/>
    <property type="molecule type" value="Genomic_DNA"/>
</dbReference>
<gene>
    <name evidence="4" type="ORF">DC487_04660</name>
</gene>
<dbReference type="GO" id="GO:0006552">
    <property type="term" value="P:L-leucine catabolic process"/>
    <property type="evidence" value="ECO:0007669"/>
    <property type="project" value="TreeGrafter"/>
</dbReference>
<keyword evidence="4" id="KW-0503">Monooxygenase</keyword>
<keyword evidence="1" id="KW-0560">Oxidoreductase</keyword>
<feature type="domain" description="Acyl-CoA dehydrogenase/oxidase N-terminal" evidence="2">
    <location>
        <begin position="27"/>
        <end position="117"/>
    </location>
</feature>
<sequence length="397" mass="44388">MSTHTSENRPTARHSVLSRAKEIAETLRETAIERDLKGGTALAERQLLRESGLLNTIIPTALGGLGEDWKTMLQIVRLFSQVDSSIGHLFGFQHLILATIDLFGTETQRNHYYKKTVDDKLFWGNALNPLDKGTTAVIDMDGNYRFNGKKGFSSGSSDSDMLLVSGFLNDKITIGMTPSSAIGIDIKNDWNNFGQRQTDSGTVIFDNLILKKEQILLDPGPLGNVRATLRSCLAQLILIYIYIGIAEGALQEAKNYTIAQTRAWHTAGVNTPQEDPYIIANYGNLWLSLQTSLSLAKQAAETFQQQWNMYDKITIKQRGKVALDIALAKVQAIRTGLEITNKMFDVTGSRATNGSARLDRYWRNLRTHSLHDPVDYKIKELGEWFLNDKIPEPGFYS</sequence>
<dbReference type="GO" id="GO:0004497">
    <property type="term" value="F:monooxygenase activity"/>
    <property type="evidence" value="ECO:0007669"/>
    <property type="project" value="UniProtKB-KW"/>
</dbReference>